<evidence type="ECO:0000313" key="7">
    <source>
        <dbReference type="Proteomes" id="UP000254253"/>
    </source>
</evidence>
<dbReference type="InterPro" id="IPR002641">
    <property type="entry name" value="PNPLA_dom"/>
</dbReference>
<protein>
    <submittedName>
        <fullName evidence="6">Patatin</fullName>
    </submittedName>
</protein>
<evidence type="ECO:0000256" key="3">
    <source>
        <dbReference type="ARBA" id="ARBA00023098"/>
    </source>
</evidence>
<dbReference type="Proteomes" id="UP000254253">
    <property type="component" value="Unassembled WGS sequence"/>
</dbReference>
<dbReference type="Gene3D" id="3.40.1090.10">
    <property type="entry name" value="Cytosolic phospholipase A2 catalytic domain"/>
    <property type="match status" value="1"/>
</dbReference>
<dbReference type="RefSeq" id="WP_115590798.1">
    <property type="nucleotide sequence ID" value="NZ_UFRN01000002.1"/>
</dbReference>
<dbReference type="EMBL" id="UFRN01000002">
    <property type="protein sequence ID" value="SUT94679.1"/>
    <property type="molecule type" value="Genomic_DNA"/>
</dbReference>
<dbReference type="PANTHER" id="PTHR14226:SF78">
    <property type="entry name" value="SLR0060 PROTEIN"/>
    <property type="match status" value="1"/>
</dbReference>
<dbReference type="PROSITE" id="PS51257">
    <property type="entry name" value="PROKAR_LIPOPROTEIN"/>
    <property type="match status" value="1"/>
</dbReference>
<gene>
    <name evidence="6" type="ORF">NCTC4191_01654</name>
</gene>
<keyword evidence="2 4" id="KW-0442">Lipid degradation</keyword>
<comment type="caution">
    <text evidence="4">Lacks conserved residue(s) required for the propagation of feature annotation.</text>
</comment>
<feature type="short sequence motif" description="GXSXG" evidence="4">
    <location>
        <begin position="103"/>
        <end position="107"/>
    </location>
</feature>
<keyword evidence="7" id="KW-1185">Reference proteome</keyword>
<sequence>MKPITLLEKSIGLIAVLGISACSLVSYQPVQSITQITPDQGYRLQSTINKNTEDGNLVILMFSGGGTRAAALGYGVLEQLKLEHIRPTAKGSSLIDNIDLVYGVSGGSVLAGYFALEGRDVIPKFEEKFLKRNFQREVIGQVFSLSNVPRLTSPQFGRGDLLQEQLNIALYKGKTFEDLEKNRKGPFAVISATDMNMGQKFSFTQETFDGLCLNLNDLEIARAVAASSAIPLIFAPLTLNNNGGNCRFKMPKEFVVREQTVNGLTTKNIQETKHMLTLYQNSRERPFVHLVDGGLTDNLGLAGLLDISEAFGMEQLYQIIRQSRIKNIIVINVNAQNEVTNEIDTTANVPSVTDVINTIINVPIDKTTQNTLRRFRTFTDAWNKYAVTQKRQKIRLHFVGLSLKDLPEGELKKNVLNISTSFYLPEEDVDKLRQAAYILLQQSDEYRAALSSLR</sequence>
<dbReference type="AlphaFoldDB" id="A0A380U102"/>
<evidence type="ECO:0000256" key="1">
    <source>
        <dbReference type="ARBA" id="ARBA00022801"/>
    </source>
</evidence>
<organism evidence="6 7">
    <name type="scientific">Actinobacillus lignieresii</name>
    <dbReference type="NCBI Taxonomy" id="720"/>
    <lineage>
        <taxon>Bacteria</taxon>
        <taxon>Pseudomonadati</taxon>
        <taxon>Pseudomonadota</taxon>
        <taxon>Gammaproteobacteria</taxon>
        <taxon>Pasteurellales</taxon>
        <taxon>Pasteurellaceae</taxon>
        <taxon>Actinobacillus</taxon>
    </lineage>
</organism>
<evidence type="ECO:0000256" key="4">
    <source>
        <dbReference type="PROSITE-ProRule" id="PRU01161"/>
    </source>
</evidence>
<dbReference type="GO" id="GO:0016787">
    <property type="term" value="F:hydrolase activity"/>
    <property type="evidence" value="ECO:0007669"/>
    <property type="project" value="UniProtKB-UniRule"/>
</dbReference>
<dbReference type="InterPro" id="IPR016035">
    <property type="entry name" value="Acyl_Trfase/lysoPLipase"/>
</dbReference>
<feature type="domain" description="PNPLA" evidence="5">
    <location>
        <begin position="60"/>
        <end position="305"/>
    </location>
</feature>
<dbReference type="PANTHER" id="PTHR14226">
    <property type="entry name" value="NEUROPATHY TARGET ESTERASE/SWISS CHEESE D.MELANOGASTER"/>
    <property type="match status" value="1"/>
</dbReference>
<reference evidence="6 7" key="1">
    <citation type="submission" date="2018-06" db="EMBL/GenBank/DDBJ databases">
        <authorList>
            <consortium name="Pathogen Informatics"/>
            <person name="Doyle S."/>
        </authorList>
    </citation>
    <scope>NUCLEOTIDE SEQUENCE [LARGE SCALE GENOMIC DNA]</scope>
    <source>
        <strain evidence="6 7">NCTC4191</strain>
    </source>
</reference>
<keyword evidence="3 4" id="KW-0443">Lipid metabolism</keyword>
<dbReference type="Pfam" id="PF01734">
    <property type="entry name" value="Patatin"/>
    <property type="match status" value="1"/>
</dbReference>
<feature type="short sequence motif" description="DGA/G" evidence="4">
    <location>
        <begin position="292"/>
        <end position="294"/>
    </location>
</feature>
<dbReference type="PROSITE" id="PS51635">
    <property type="entry name" value="PNPLA"/>
    <property type="match status" value="1"/>
</dbReference>
<feature type="active site" description="Nucleophile" evidence="4">
    <location>
        <position position="105"/>
    </location>
</feature>
<evidence type="ECO:0000256" key="2">
    <source>
        <dbReference type="ARBA" id="ARBA00022963"/>
    </source>
</evidence>
<feature type="active site" description="Proton acceptor" evidence="4">
    <location>
        <position position="292"/>
    </location>
</feature>
<accession>A0A380U102</accession>
<dbReference type="GO" id="GO:0016042">
    <property type="term" value="P:lipid catabolic process"/>
    <property type="evidence" value="ECO:0007669"/>
    <property type="project" value="UniProtKB-UniRule"/>
</dbReference>
<keyword evidence="1 4" id="KW-0378">Hydrolase</keyword>
<evidence type="ECO:0000313" key="6">
    <source>
        <dbReference type="EMBL" id="SUT94679.1"/>
    </source>
</evidence>
<proteinExistence type="predicted"/>
<dbReference type="SUPFAM" id="SSF52151">
    <property type="entry name" value="FabD/lysophospholipase-like"/>
    <property type="match status" value="1"/>
</dbReference>
<name>A0A380U102_ACTLI</name>
<evidence type="ECO:0000259" key="5">
    <source>
        <dbReference type="PROSITE" id="PS51635"/>
    </source>
</evidence>
<dbReference type="InterPro" id="IPR050301">
    <property type="entry name" value="NTE"/>
</dbReference>